<name>A0ABR7UZ99_9FLAO</name>
<dbReference type="EMBL" id="JABTCF010000004">
    <property type="protein sequence ID" value="MBD0777924.1"/>
    <property type="molecule type" value="Genomic_DNA"/>
</dbReference>
<comment type="caution">
    <text evidence="2">The sequence shown here is derived from an EMBL/GenBank/DDBJ whole genome shotgun (WGS) entry which is preliminary data.</text>
</comment>
<proteinExistence type="predicted"/>
<evidence type="ECO:0000313" key="3">
    <source>
        <dbReference type="Proteomes" id="UP001166021"/>
    </source>
</evidence>
<evidence type="ECO:0000313" key="2">
    <source>
        <dbReference type="EMBL" id="MBD0777924.1"/>
    </source>
</evidence>
<organism evidence="2 3">
    <name type="scientific">Maribacter aquimaris</name>
    <dbReference type="NCBI Taxonomy" id="2737171"/>
    <lineage>
        <taxon>Bacteria</taxon>
        <taxon>Pseudomonadati</taxon>
        <taxon>Bacteroidota</taxon>
        <taxon>Flavobacteriia</taxon>
        <taxon>Flavobacteriales</taxon>
        <taxon>Flavobacteriaceae</taxon>
        <taxon>Maribacter</taxon>
    </lineage>
</organism>
<keyword evidence="3" id="KW-1185">Reference proteome</keyword>
<feature type="signal peptide" evidence="1">
    <location>
        <begin position="1"/>
        <end position="18"/>
    </location>
</feature>
<dbReference type="Pfam" id="PF14092">
    <property type="entry name" value="DUF4270"/>
    <property type="match status" value="1"/>
</dbReference>
<reference evidence="2" key="1">
    <citation type="submission" date="2020-05" db="EMBL/GenBank/DDBJ databases">
        <title>The draft genome sequence of Maribacter sp. ANRC-HE7.</title>
        <authorList>
            <person name="Mu L."/>
        </authorList>
    </citation>
    <scope>NUCLEOTIDE SEQUENCE</scope>
    <source>
        <strain evidence="2">ANRC-HE7</strain>
    </source>
</reference>
<accession>A0ABR7UZ99</accession>
<keyword evidence="1" id="KW-0732">Signal</keyword>
<sequence>MKSVLGLLCCLVLCVSCSTDNLNDSDFEAGVTFTDSNIRVLQLDTLTTKLSTMRFDSIVTSQGSRMLIGEYSDPVFGNVKSSSFVQMLPSSYTIDTDAEYDSIVFILRYDNYYYNDTLTQNTIHIKELNEKLSPADDSDFYNSSSIGFDEEDLGTLTYTPRPLGTDSLQVRLSDAFGLDLFENLQEKKLTNYDEFVNRFKGFTIRPDEHDNGTVLGFSLASDMRLYYSIEGETESVQYFTDFTINTSTSPIPFFNQIAVDGGSAYLQGFTDNEVILDSGDADNQSFIQSGIGITTRIDFPYLKSVKDIQGVGTLLDATLRIKPKEASYNDNLILKDTLAVYLVDQNNDLSVQTSMQAILNRENQEFNDIYYEIPISSYLEGLLETDMDNTNALILLPYDYNATVDRFVLDVDPDNEGTQLELIYAIYDENE</sequence>
<protein>
    <submittedName>
        <fullName evidence="2">DUF4270 family protein</fullName>
    </submittedName>
</protein>
<evidence type="ECO:0000256" key="1">
    <source>
        <dbReference type="SAM" id="SignalP"/>
    </source>
</evidence>
<dbReference type="RefSeq" id="WP_188243428.1">
    <property type="nucleotide sequence ID" value="NZ_JABTCF010000004.1"/>
</dbReference>
<dbReference type="Proteomes" id="UP001166021">
    <property type="component" value="Unassembled WGS sequence"/>
</dbReference>
<dbReference type="InterPro" id="IPR025366">
    <property type="entry name" value="DUF4270"/>
</dbReference>
<feature type="chain" id="PRO_5045872454" evidence="1">
    <location>
        <begin position="19"/>
        <end position="431"/>
    </location>
</feature>
<gene>
    <name evidence="2" type="ORF">HPE56_08965</name>
</gene>